<organism evidence="3 4">
    <name type="scientific">Nocardioides baekrokdamisoli</name>
    <dbReference type="NCBI Taxonomy" id="1804624"/>
    <lineage>
        <taxon>Bacteria</taxon>
        <taxon>Bacillati</taxon>
        <taxon>Actinomycetota</taxon>
        <taxon>Actinomycetes</taxon>
        <taxon>Propionibacteriales</taxon>
        <taxon>Nocardioidaceae</taxon>
        <taxon>Nocardioides</taxon>
    </lineage>
</organism>
<gene>
    <name evidence="3" type="ORF">Back2_28950</name>
</gene>
<evidence type="ECO:0000313" key="4">
    <source>
        <dbReference type="Proteomes" id="UP000271573"/>
    </source>
</evidence>
<evidence type="ECO:0000256" key="1">
    <source>
        <dbReference type="SAM" id="MobiDB-lite"/>
    </source>
</evidence>
<dbReference type="InterPro" id="IPR019533">
    <property type="entry name" value="Peptidase_S26"/>
</dbReference>
<keyword evidence="4" id="KW-1185">Reference proteome</keyword>
<evidence type="ECO:0000256" key="2">
    <source>
        <dbReference type="SAM" id="Phobius"/>
    </source>
</evidence>
<reference evidence="3 4" key="1">
    <citation type="submission" date="2018-11" db="EMBL/GenBank/DDBJ databases">
        <title>Complete genome sequence of Nocardioides baekrokdamisoli strain KCTC 39748.</title>
        <authorList>
            <person name="Kang S.W."/>
            <person name="Lee K.C."/>
            <person name="Kim K.K."/>
            <person name="Kim J.S."/>
            <person name="Kim D.S."/>
            <person name="Ko S.H."/>
            <person name="Yang S.H."/>
            <person name="Shin Y.K."/>
            <person name="Lee J.S."/>
        </authorList>
    </citation>
    <scope>NUCLEOTIDE SEQUENCE [LARGE SCALE GENOMIC DNA]</scope>
    <source>
        <strain evidence="3 4">KCTC 39748</strain>
    </source>
</reference>
<keyword evidence="2" id="KW-1133">Transmembrane helix</keyword>
<evidence type="ECO:0008006" key="5">
    <source>
        <dbReference type="Google" id="ProtNLM"/>
    </source>
</evidence>
<name>A0A3G9J4M5_9ACTN</name>
<dbReference type="GO" id="GO:0006465">
    <property type="term" value="P:signal peptide processing"/>
    <property type="evidence" value="ECO:0007669"/>
    <property type="project" value="InterPro"/>
</dbReference>
<keyword evidence="2" id="KW-0472">Membrane</keyword>
<proteinExistence type="predicted"/>
<dbReference type="AlphaFoldDB" id="A0A3G9J4M5"/>
<protein>
    <recommendedName>
        <fullName evidence="5">Peptidase S26 domain-containing protein</fullName>
    </recommendedName>
</protein>
<sequence>MLRFLSLALVALFVGVILFAGSWRVAGGRWEVVRTPSMGTVAPVGSLIWTLPVDASTLRVGDFISFHPPGQPRVTYSHRVWKISPDGTIQTKGVIPAPDAWKLRGNDIVGKVRMVWPGAGWLLVCAPLLGLSALLILGLRRILPRSWRLPATLVLVALALDAALVVYKPLLNAQIVGSKTDSSGVSASFVSTGLLPLRVTGVGGSSVVIEPGEVGTVRTSATGSDSRYHVNFASAIPWWLWVAMVLAAMTIPLYGLVVGFAAESEDEDDVRIRGKHSASSLERPDQD</sequence>
<dbReference type="CDD" id="cd06530">
    <property type="entry name" value="S26_SPase_I"/>
    <property type="match status" value="1"/>
</dbReference>
<dbReference type="Proteomes" id="UP000271573">
    <property type="component" value="Chromosome"/>
</dbReference>
<dbReference type="EMBL" id="AP019307">
    <property type="protein sequence ID" value="BBH18608.1"/>
    <property type="molecule type" value="Genomic_DNA"/>
</dbReference>
<accession>A0A3G9J4M5</accession>
<evidence type="ECO:0000313" key="3">
    <source>
        <dbReference type="EMBL" id="BBH18608.1"/>
    </source>
</evidence>
<feature type="region of interest" description="Disordered" evidence="1">
    <location>
        <begin position="266"/>
        <end position="287"/>
    </location>
</feature>
<dbReference type="OrthoDB" id="4315104at2"/>
<keyword evidence="2" id="KW-0812">Transmembrane</keyword>
<feature type="transmembrane region" description="Helical" evidence="2">
    <location>
        <begin position="149"/>
        <end position="167"/>
    </location>
</feature>
<dbReference type="KEGG" id="nbe:Back2_28950"/>
<dbReference type="RefSeq" id="WP_125569888.1">
    <property type="nucleotide sequence ID" value="NZ_AP019307.1"/>
</dbReference>
<feature type="transmembrane region" description="Helical" evidence="2">
    <location>
        <begin position="238"/>
        <end position="262"/>
    </location>
</feature>
<feature type="transmembrane region" description="Helical" evidence="2">
    <location>
        <begin position="119"/>
        <end position="137"/>
    </location>
</feature>
<dbReference type="GO" id="GO:0004252">
    <property type="term" value="F:serine-type endopeptidase activity"/>
    <property type="evidence" value="ECO:0007669"/>
    <property type="project" value="InterPro"/>
</dbReference>